<reference evidence="2 3" key="1">
    <citation type="submission" date="2020-04" db="EMBL/GenBank/DDBJ databases">
        <title>Characterization and engineering of Streptomyces griseofuscus DSM40191 as a potential heterologous host for expression of BGCs.</title>
        <authorList>
            <person name="Gren T."/>
            <person name="Whitford C.M."/>
            <person name="Mohite O.S."/>
            <person name="Joergensen T.S."/>
            <person name="Nielsen J.B."/>
            <person name="Lee S.Y."/>
            <person name="Weber T."/>
        </authorList>
    </citation>
    <scope>NUCLEOTIDE SEQUENCE [LARGE SCALE GENOMIC DNA]</scope>
    <source>
        <strain evidence="2 3">DSM 40191</strain>
    </source>
</reference>
<dbReference type="AlphaFoldDB" id="A0A7H1PUT3"/>
<evidence type="ECO:0000313" key="2">
    <source>
        <dbReference type="EMBL" id="QNT91813.1"/>
    </source>
</evidence>
<organism evidence="2 3">
    <name type="scientific">Streptomyces griseofuscus</name>
    <dbReference type="NCBI Taxonomy" id="146922"/>
    <lineage>
        <taxon>Bacteria</taxon>
        <taxon>Bacillati</taxon>
        <taxon>Actinomycetota</taxon>
        <taxon>Actinomycetes</taxon>
        <taxon>Kitasatosporales</taxon>
        <taxon>Streptomycetaceae</taxon>
        <taxon>Streptomyces</taxon>
    </lineage>
</organism>
<gene>
    <name evidence="2" type="ORF">HEP81_01484</name>
</gene>
<accession>A0A7H1PUT3</accession>
<evidence type="ECO:0000313" key="3">
    <source>
        <dbReference type="Proteomes" id="UP000516422"/>
    </source>
</evidence>
<dbReference type="KEGG" id="sgf:HEP81_01484"/>
<name>A0A7H1PUT3_9ACTN</name>
<proteinExistence type="predicted"/>
<evidence type="ECO:0008006" key="4">
    <source>
        <dbReference type="Google" id="ProtNLM"/>
    </source>
</evidence>
<protein>
    <recommendedName>
        <fullName evidence="4">GNAT family N-acetyltransferase</fullName>
    </recommendedName>
</protein>
<dbReference type="EMBL" id="CP051006">
    <property type="protein sequence ID" value="QNT91813.1"/>
    <property type="molecule type" value="Genomic_DNA"/>
</dbReference>
<feature type="region of interest" description="Disordered" evidence="1">
    <location>
        <begin position="1"/>
        <end position="23"/>
    </location>
</feature>
<sequence length="216" mass="23549">MSIPPTLAGREEPPSAASSIPAPPTAVYEVRTLRTDAEHEEAAALVQDRQRWLTLHGLPVPARADIPAQFREPQTRSAGLFEDGKLLACMIPEHAPDLGWGKGPCLFLRSVHTLPDQSDGITRLITLWASDLAARLDLPVVRAETLARHALEAEPLAALLRRFTDIGWDVCGSGPGRDGDRVARLELQAEHRPTLSAMISCQVHVPRPTSDDRSDT</sequence>
<evidence type="ECO:0000256" key="1">
    <source>
        <dbReference type="SAM" id="MobiDB-lite"/>
    </source>
</evidence>
<dbReference type="Proteomes" id="UP000516422">
    <property type="component" value="Chromosome"/>
</dbReference>